<feature type="compositionally biased region" description="Low complexity" evidence="2">
    <location>
        <begin position="53"/>
        <end position="68"/>
    </location>
</feature>
<dbReference type="InterPro" id="IPR015943">
    <property type="entry name" value="WD40/YVTN_repeat-like_dom_sf"/>
</dbReference>
<comment type="caution">
    <text evidence="3">The sequence shown here is derived from an EMBL/GenBank/DDBJ whole genome shotgun (WGS) entry which is preliminary data.</text>
</comment>
<dbReference type="InterPro" id="IPR006594">
    <property type="entry name" value="LisH"/>
</dbReference>
<feature type="repeat" description="WD" evidence="1">
    <location>
        <begin position="451"/>
        <end position="482"/>
    </location>
</feature>
<reference evidence="3 4" key="1">
    <citation type="journal article" date="2016" name="BMC Genomics">
        <title>Comparative genomics reveals Cyclospora cayetanensis possesses coccidia-like metabolism and invasion components but unique surface antigens.</title>
        <authorList>
            <person name="Liu S."/>
            <person name="Wang L."/>
            <person name="Zheng H."/>
            <person name="Xu Z."/>
            <person name="Roellig D.M."/>
            <person name="Li N."/>
            <person name="Frace M.A."/>
            <person name="Tang K."/>
            <person name="Arrowood M.J."/>
            <person name="Moss D.M."/>
            <person name="Zhang L."/>
            <person name="Feng Y."/>
            <person name="Xiao L."/>
        </authorList>
    </citation>
    <scope>NUCLEOTIDE SEQUENCE [LARGE SCALE GENOMIC DNA]</scope>
    <source>
        <strain evidence="3 4">CHN_HEN01</strain>
    </source>
</reference>
<gene>
    <name evidence="3" type="ORF">cyc_04200</name>
</gene>
<accession>A0A1D3D6Q0</accession>
<evidence type="ECO:0008006" key="5">
    <source>
        <dbReference type="Google" id="ProtNLM"/>
    </source>
</evidence>
<dbReference type="Gene3D" id="2.130.10.10">
    <property type="entry name" value="YVTN repeat-like/Quinoprotein amine dehydrogenase"/>
    <property type="match status" value="1"/>
</dbReference>
<feature type="region of interest" description="Disordered" evidence="2">
    <location>
        <begin position="256"/>
        <end position="279"/>
    </location>
</feature>
<feature type="compositionally biased region" description="Polar residues" evidence="2">
    <location>
        <begin position="970"/>
        <end position="987"/>
    </location>
</feature>
<dbReference type="VEuPathDB" id="ToxoDB:LOC34620764"/>
<dbReference type="EMBL" id="JROU02000491">
    <property type="protein sequence ID" value="OEH79119.1"/>
    <property type="molecule type" value="Genomic_DNA"/>
</dbReference>
<dbReference type="Proteomes" id="UP000095192">
    <property type="component" value="Unassembled WGS sequence"/>
</dbReference>
<sequence>MTAAKQQQKQMEASHRVVFARLPFATAAAFLTHELLLPRQHHQQRHTKEGRFSPDSSSPPHSSRSVYPAAAAPEEVPLSVSRSRLLLLLLPHARLVALYFVVATPEASSIARVIAWRHLLQDLPQRALRAITADRMMESLHHPDLLCCSSSAKQHLESCQHCYSSFSNSSTGDLAFFDTRSAQETRCTDSPPLAATVAGAAPKMLNCTNVDETHRNLQAVLQYLKTTGFASAAAALEAESGVGYIPHFFEFTDAWLPPKPQQQHQPPPPPPRSPEDAEEDADALLMKQLLRGRPVLAAAMTALEQQACILRGDSKTSCSIGGSLSEGPSDAQPKATPFPAVHAAQAIAPTSSSLTRVRLEPQDLFESFEVLQPLNGFQVASSAGTDSVSTDAVYVQRHNLLCCTFVPEDANLSDRSSSPTSSNALLAEEEEQQQIASGASVPTKGCVLQHLKVHSKAVVGIEFSHEGDTLVSISRDGSMAVYRQQSTSGLFDVLFHHDFQGGICSALCFLSDSGDKVAIALHEALVVSCFDVKTLRRESELMRLQVPDIDCYASPSLALSTEGGYLYVSTQRAAGAEVLVFALREAAANPSAGERLPLQQEQLALEQQITAVLCWLGGGEASLRKQREPPVCDFASRRSSSKGCQVRLAQVQHIASPQHYDGHFLPQQQRCDLRLCMHAKGCTEGAVSHESKDANLPIGAQEHTQCDTSAIHRRQQTLRREELLSRLRKQTLHRPLESQQQQQTARKNAELLLPLRLQELQWLVLQGDGEKRSEASFLQLKTKENSPSAATAMTPQGVWRRRVQWVKFKRRSASTRGGGTQPILVKLLLCRTGRGPLQLRGTPGAPFRVFLGRAASFGGSFSASSPLGETAPECAIAATLTPPNRGPASSMLPDLPASNEPRAKERLSSPPTPVQVLNHNQKHPEKALLETEVWIAFAICWGRCISKKAQKAAAAERMARGPLTRHGAPSQEQQQPCSSRCTNNNPPTREPLFEHDKKAAGSLQGKAHKLF</sequence>
<dbReference type="SUPFAM" id="SSF50978">
    <property type="entry name" value="WD40 repeat-like"/>
    <property type="match status" value="1"/>
</dbReference>
<keyword evidence="1" id="KW-0853">WD repeat</keyword>
<dbReference type="PROSITE" id="PS50082">
    <property type="entry name" value="WD_REPEATS_2"/>
    <property type="match status" value="1"/>
</dbReference>
<protein>
    <recommendedName>
        <fullName evidence="5">LisH domain-containing protein</fullName>
    </recommendedName>
</protein>
<dbReference type="AlphaFoldDB" id="A0A1D3D6Q0"/>
<feature type="compositionally biased region" description="Pro residues" evidence="2">
    <location>
        <begin position="257"/>
        <end position="272"/>
    </location>
</feature>
<dbReference type="VEuPathDB" id="ToxoDB:cyc_04200"/>
<feature type="region of interest" description="Disordered" evidence="2">
    <location>
        <begin position="41"/>
        <end position="68"/>
    </location>
</feature>
<feature type="region of interest" description="Disordered" evidence="2">
    <location>
        <begin position="956"/>
        <end position="1011"/>
    </location>
</feature>
<evidence type="ECO:0000313" key="4">
    <source>
        <dbReference type="Proteomes" id="UP000095192"/>
    </source>
</evidence>
<keyword evidence="4" id="KW-1185">Reference proteome</keyword>
<dbReference type="SMART" id="SM00320">
    <property type="entry name" value="WD40"/>
    <property type="match status" value="1"/>
</dbReference>
<feature type="region of interest" description="Disordered" evidence="2">
    <location>
        <begin position="881"/>
        <end position="917"/>
    </location>
</feature>
<dbReference type="InterPro" id="IPR001680">
    <property type="entry name" value="WD40_rpt"/>
</dbReference>
<name>A0A1D3D6Q0_9EIME</name>
<dbReference type="InParanoid" id="A0A1D3D6Q0"/>
<dbReference type="PROSITE" id="PS50896">
    <property type="entry name" value="LISH"/>
    <property type="match status" value="1"/>
</dbReference>
<dbReference type="InterPro" id="IPR036322">
    <property type="entry name" value="WD40_repeat_dom_sf"/>
</dbReference>
<evidence type="ECO:0000256" key="1">
    <source>
        <dbReference type="PROSITE-ProRule" id="PRU00221"/>
    </source>
</evidence>
<organism evidence="3 4">
    <name type="scientific">Cyclospora cayetanensis</name>
    <dbReference type="NCBI Taxonomy" id="88456"/>
    <lineage>
        <taxon>Eukaryota</taxon>
        <taxon>Sar</taxon>
        <taxon>Alveolata</taxon>
        <taxon>Apicomplexa</taxon>
        <taxon>Conoidasida</taxon>
        <taxon>Coccidia</taxon>
        <taxon>Eucoccidiorida</taxon>
        <taxon>Eimeriorina</taxon>
        <taxon>Eimeriidae</taxon>
        <taxon>Cyclospora</taxon>
    </lineage>
</organism>
<proteinExistence type="predicted"/>
<evidence type="ECO:0000256" key="2">
    <source>
        <dbReference type="SAM" id="MobiDB-lite"/>
    </source>
</evidence>
<evidence type="ECO:0000313" key="3">
    <source>
        <dbReference type="EMBL" id="OEH79119.1"/>
    </source>
</evidence>